<accession>A0A354M477</accession>
<evidence type="ECO:0000256" key="1">
    <source>
        <dbReference type="SAM" id="MobiDB-lite"/>
    </source>
</evidence>
<protein>
    <recommendedName>
        <fullName evidence="4">DUF4890 domain-containing protein</fullName>
    </recommendedName>
</protein>
<dbReference type="EMBL" id="DNWC01000132">
    <property type="protein sequence ID" value="HBJ09316.1"/>
    <property type="molecule type" value="Genomic_DNA"/>
</dbReference>
<feature type="compositionally biased region" description="Basic and acidic residues" evidence="1">
    <location>
        <begin position="92"/>
        <end position="102"/>
    </location>
</feature>
<evidence type="ECO:0000313" key="2">
    <source>
        <dbReference type="EMBL" id="HBJ09316.1"/>
    </source>
</evidence>
<dbReference type="Proteomes" id="UP000262954">
    <property type="component" value="Unassembled WGS sequence"/>
</dbReference>
<comment type="caution">
    <text evidence="2">The sequence shown here is derived from an EMBL/GenBank/DDBJ whole genome shotgun (WGS) entry which is preliminary data.</text>
</comment>
<evidence type="ECO:0008006" key="4">
    <source>
        <dbReference type="Google" id="ProtNLM"/>
    </source>
</evidence>
<evidence type="ECO:0000313" key="3">
    <source>
        <dbReference type="Proteomes" id="UP000262954"/>
    </source>
</evidence>
<feature type="region of interest" description="Disordered" evidence="1">
    <location>
        <begin position="75"/>
        <end position="135"/>
    </location>
</feature>
<dbReference type="AlphaFoldDB" id="A0A354M477"/>
<sequence>MNHKILFTLFGLLCCNIITNTAAQTFEKRDFPKERLSPELTARKKTEQMDKLLQLSEKQFKKIFKLNLKEAKSIDVQRKNRQGIMSPPMPDRNQDKFPDRPPMRKFFNEVPMRPHPQPLQNPEKLKKETRKREKKLKKILTEEQYNTWKEYQKSIQDYKHHNNL</sequence>
<reference evidence="2 3" key="1">
    <citation type="journal article" date="2018" name="Nat. Biotechnol.">
        <title>A standardized bacterial taxonomy based on genome phylogeny substantially revises the tree of life.</title>
        <authorList>
            <person name="Parks D.H."/>
            <person name="Chuvochina M."/>
            <person name="Waite D.W."/>
            <person name="Rinke C."/>
            <person name="Skarshewski A."/>
            <person name="Chaumeil P.A."/>
            <person name="Hugenholtz P."/>
        </authorList>
    </citation>
    <scope>NUCLEOTIDE SEQUENCE [LARGE SCALE GENOMIC DNA]</scope>
    <source>
        <strain evidence="2">UBA11482</strain>
    </source>
</reference>
<organism evidence="2 3">
    <name type="scientific">Coprobacter fastidiosus</name>
    <dbReference type="NCBI Taxonomy" id="1099853"/>
    <lineage>
        <taxon>Bacteria</taxon>
        <taxon>Pseudomonadati</taxon>
        <taxon>Bacteroidota</taxon>
        <taxon>Bacteroidia</taxon>
        <taxon>Bacteroidales</taxon>
        <taxon>Barnesiellaceae</taxon>
        <taxon>Coprobacter</taxon>
    </lineage>
</organism>
<proteinExistence type="predicted"/>
<name>A0A354M477_9BACT</name>
<gene>
    <name evidence="2" type="ORF">DDY73_09965</name>
</gene>